<dbReference type="PANTHER" id="PTHR12197">
    <property type="entry name" value="HISTONE-LYSINE N-METHYLTRANSFERASE SMYD"/>
    <property type="match status" value="1"/>
</dbReference>
<dbReference type="Proteomes" id="UP000177798">
    <property type="component" value="Chromosome 13"/>
</dbReference>
<proteinExistence type="predicted"/>
<dbReference type="PROSITE" id="PS50280">
    <property type="entry name" value="SET"/>
    <property type="match status" value="1"/>
</dbReference>
<evidence type="ECO:0000313" key="3">
    <source>
        <dbReference type="Proteomes" id="UP000177798"/>
    </source>
</evidence>
<organism evidence="2 3">
    <name type="scientific">Sclerotinia sclerotiorum (strain ATCC 18683 / 1980 / Ss-1)</name>
    <name type="common">White mold</name>
    <name type="synonym">Whetzelinia sclerotiorum</name>
    <dbReference type="NCBI Taxonomy" id="665079"/>
    <lineage>
        <taxon>Eukaryota</taxon>
        <taxon>Fungi</taxon>
        <taxon>Dikarya</taxon>
        <taxon>Ascomycota</taxon>
        <taxon>Pezizomycotina</taxon>
        <taxon>Leotiomycetes</taxon>
        <taxon>Helotiales</taxon>
        <taxon>Sclerotiniaceae</taxon>
        <taxon>Sclerotinia</taxon>
    </lineage>
</organism>
<dbReference type="InterPro" id="IPR046341">
    <property type="entry name" value="SET_dom_sf"/>
</dbReference>
<feature type="domain" description="SET" evidence="1">
    <location>
        <begin position="454"/>
        <end position="780"/>
    </location>
</feature>
<dbReference type="CDD" id="cd08161">
    <property type="entry name" value="SET"/>
    <property type="match status" value="1"/>
</dbReference>
<dbReference type="Gene3D" id="2.170.270.10">
    <property type="entry name" value="SET domain"/>
    <property type="match status" value="1"/>
</dbReference>
<dbReference type="SUPFAM" id="SSF82199">
    <property type="entry name" value="SET domain"/>
    <property type="match status" value="1"/>
</dbReference>
<sequence length="851" mass="94212">MSELSTPYSLIQVNSIDTPPVTTSLYGQKTIILPSPPFPIIRPSNPIKFKRKLAFIFESLYDEKSTFQIKVRDEENSGLGSPLWDNARLGSISGDESEFVEDREGLEDLSVRSTRTGDIKGYLGKELDSAPERVEMSDSSDLAEKEAVEISKGNLEPVLTEVKEGGPIDLNVVSTAIADPVEVLGSATPTTIPDSEMKEIPISSTEHPSEIKICHEWTGTCQFDEITEISINLQKEKKLNNLILYRKALIHDISLAPHDPYFYIDLSQLDSKLGFCETSSHYAYRGLHLLQAGLKTITCAQSALSRAVFTAISSRLRTSSLPIIMDELNCMHVCAYRCLVRGLLHCATFWDGLSVVKIALGVFPDDVELLDLRALLLQSFRNRHDEMVEDAKDGSVRNIIASSRPGLIYQKKYPWMADKLFVRTPRLVRRVNSEFGSPNAEVRPVVFGSPGSASTFKLLSSLPKHADVGPLGIFARRDIAEGETILIDKSYACISDIAPSTGQFCDACHAALTPPFMFPSQILRSSCGCKVSFCSKGCHDAAIEGYHKIQCGIDFSWLYNAGSLQTDWDPIMFLRVICIVLSTPGWSKDSIPQKNPLLHPLVARLTANYASNDKQATHGCNWSYQDNIVAPTRILLDLGIDIFTPTKKTQAGKTKLLANMWTPELIQTIYWRMLNNANTSTINISGLSMPARSSISPNSRFGQDKNAHLIVLSPSYIFFNHSCRNNVIWKGTCTNGSDNISMLLSGDGKNQKLMKPGSSSVICKADRDITAGEELTISYLGDPMGDYLDDEYFENPRLAIGQARNGSMSSFRMRVRMALMKWFGGEDGCGCGCVQCAEENARGMMPRMERM</sequence>
<dbReference type="EMBL" id="CP017826">
    <property type="protein sequence ID" value="APA14510.1"/>
    <property type="molecule type" value="Genomic_DNA"/>
</dbReference>
<dbReference type="AlphaFoldDB" id="A0A1D9QHT6"/>
<accession>A0A1D9QHT6</accession>
<dbReference type="InterPro" id="IPR001214">
    <property type="entry name" value="SET_dom"/>
</dbReference>
<evidence type="ECO:0000259" key="1">
    <source>
        <dbReference type="PROSITE" id="PS50280"/>
    </source>
</evidence>
<dbReference type="VEuPathDB" id="FungiDB:sscle_13g092800"/>
<gene>
    <name evidence="2" type="ORF">sscle_13g092800</name>
</gene>
<dbReference type="InterPro" id="IPR050869">
    <property type="entry name" value="H3K4_H4K5_MeTrfase"/>
</dbReference>
<protein>
    <recommendedName>
        <fullName evidence="1">SET domain-containing protein</fullName>
    </recommendedName>
</protein>
<dbReference type="PANTHER" id="PTHR12197:SF251">
    <property type="entry name" value="EG:BACR7C10.4 PROTEIN"/>
    <property type="match status" value="1"/>
</dbReference>
<dbReference type="Pfam" id="PF00856">
    <property type="entry name" value="SET"/>
    <property type="match status" value="1"/>
</dbReference>
<evidence type="ECO:0000313" key="2">
    <source>
        <dbReference type="EMBL" id="APA14510.1"/>
    </source>
</evidence>
<reference evidence="3" key="1">
    <citation type="journal article" date="2017" name="Genome Biol. Evol.">
        <title>The complete genome sequence of the phytopathogenic fungus Sclerotinia sclerotiorum reveals insights into the genome architecture of broad host range pathogens.</title>
        <authorList>
            <person name="Derbyshire M."/>
            <person name="Denton-Giles M."/>
            <person name="Hegedus D."/>
            <person name="Seifbarghy S."/>
            <person name="Rollins J."/>
            <person name="van Kan J."/>
            <person name="Seidl M.F."/>
            <person name="Faino L."/>
            <person name="Mbengue M."/>
            <person name="Navaud O."/>
            <person name="Raffaele S."/>
            <person name="Hammond-Kosack K."/>
            <person name="Heard S."/>
            <person name="Oliver R."/>
        </authorList>
    </citation>
    <scope>NUCLEOTIDE SEQUENCE [LARGE SCALE GENOMIC DNA]</scope>
    <source>
        <strain evidence="3">ATCC 18683 / 1980 / Ss-1</strain>
    </source>
</reference>
<name>A0A1D9QHT6_SCLS1</name>
<dbReference type="OrthoDB" id="438641at2759"/>